<dbReference type="PANTHER" id="PTHR33164">
    <property type="entry name" value="TRANSCRIPTIONAL REGULATOR, MARR FAMILY"/>
    <property type="match status" value="1"/>
</dbReference>
<dbReference type="Proteomes" id="UP001227162">
    <property type="component" value="Unassembled WGS sequence"/>
</dbReference>
<dbReference type="InterPro" id="IPR036390">
    <property type="entry name" value="WH_DNA-bd_sf"/>
</dbReference>
<dbReference type="InterPro" id="IPR036388">
    <property type="entry name" value="WH-like_DNA-bd_sf"/>
</dbReference>
<dbReference type="EMBL" id="JANFFA010000003">
    <property type="protein sequence ID" value="MDQ2095000.1"/>
    <property type="molecule type" value="Genomic_DNA"/>
</dbReference>
<dbReference type="AlphaFoldDB" id="A0AAJ1U906"/>
<gene>
    <name evidence="5" type="ORF">NOI20_12835</name>
</gene>
<dbReference type="Gene3D" id="1.10.10.10">
    <property type="entry name" value="Winged helix-like DNA-binding domain superfamily/Winged helix DNA-binding domain"/>
    <property type="match status" value="1"/>
</dbReference>
<evidence type="ECO:0000256" key="1">
    <source>
        <dbReference type="ARBA" id="ARBA00023015"/>
    </source>
</evidence>
<dbReference type="InterPro" id="IPR039422">
    <property type="entry name" value="MarR/SlyA-like"/>
</dbReference>
<dbReference type="PROSITE" id="PS50995">
    <property type="entry name" value="HTH_MARR_2"/>
    <property type="match status" value="1"/>
</dbReference>
<dbReference type="PANTHER" id="PTHR33164:SF43">
    <property type="entry name" value="HTH-TYPE TRANSCRIPTIONAL REPRESSOR YETL"/>
    <property type="match status" value="1"/>
</dbReference>
<dbReference type="GO" id="GO:0003700">
    <property type="term" value="F:DNA-binding transcription factor activity"/>
    <property type="evidence" value="ECO:0007669"/>
    <property type="project" value="InterPro"/>
</dbReference>
<reference evidence="5" key="1">
    <citation type="submission" date="2022-07" db="EMBL/GenBank/DDBJ databases">
        <authorList>
            <person name="Otstavnykh N."/>
            <person name="Isaeva M."/>
            <person name="Bystritskaya E."/>
        </authorList>
    </citation>
    <scope>NUCLEOTIDE SEQUENCE</scope>
    <source>
        <strain evidence="5">10Alg 79</strain>
    </source>
</reference>
<keyword evidence="1" id="KW-0805">Transcription regulation</keyword>
<evidence type="ECO:0000256" key="2">
    <source>
        <dbReference type="ARBA" id="ARBA00023125"/>
    </source>
</evidence>
<comment type="caution">
    <text evidence="5">The sequence shown here is derived from an EMBL/GenBank/DDBJ whole genome shotgun (WGS) entry which is preliminary data.</text>
</comment>
<dbReference type="Pfam" id="PF12802">
    <property type="entry name" value="MarR_2"/>
    <property type="match status" value="1"/>
</dbReference>
<reference evidence="5" key="2">
    <citation type="submission" date="2023-04" db="EMBL/GenBank/DDBJ databases">
        <title>'Rhodoalgimonas zhirmunskyi' gen. nov., isolated from a red alga.</title>
        <authorList>
            <person name="Nedashkovskaya O.I."/>
            <person name="Otstavnykh N.Y."/>
            <person name="Bystritskaya E.P."/>
            <person name="Balabanova L.A."/>
            <person name="Isaeva M.P."/>
        </authorList>
    </citation>
    <scope>NUCLEOTIDE SEQUENCE</scope>
    <source>
        <strain evidence="5">10Alg 79</strain>
    </source>
</reference>
<keyword evidence="6" id="KW-1185">Reference proteome</keyword>
<evidence type="ECO:0000256" key="3">
    <source>
        <dbReference type="ARBA" id="ARBA00023163"/>
    </source>
</evidence>
<dbReference type="InterPro" id="IPR000835">
    <property type="entry name" value="HTH_MarR-typ"/>
</dbReference>
<accession>A0AAJ1U906</accession>
<dbReference type="SMART" id="SM00347">
    <property type="entry name" value="HTH_MARR"/>
    <property type="match status" value="1"/>
</dbReference>
<keyword evidence="3" id="KW-0804">Transcription</keyword>
<organism evidence="5 6">
    <name type="scientific">Rhodalgimonas zhirmunskyi</name>
    <dbReference type="NCBI Taxonomy" id="2964767"/>
    <lineage>
        <taxon>Bacteria</taxon>
        <taxon>Pseudomonadati</taxon>
        <taxon>Pseudomonadota</taxon>
        <taxon>Alphaproteobacteria</taxon>
        <taxon>Rhodobacterales</taxon>
        <taxon>Roseobacteraceae</taxon>
        <taxon>Rhodalgimonas</taxon>
    </lineage>
</organism>
<protein>
    <submittedName>
        <fullName evidence="5">MarR family transcriptional regulator</fullName>
    </submittedName>
</protein>
<evidence type="ECO:0000313" key="6">
    <source>
        <dbReference type="Proteomes" id="UP001227162"/>
    </source>
</evidence>
<dbReference type="RefSeq" id="WP_317626604.1">
    <property type="nucleotide sequence ID" value="NZ_JANFFA010000003.1"/>
</dbReference>
<evidence type="ECO:0000313" key="5">
    <source>
        <dbReference type="EMBL" id="MDQ2095000.1"/>
    </source>
</evidence>
<name>A0AAJ1U906_9RHOB</name>
<dbReference type="GO" id="GO:0003677">
    <property type="term" value="F:DNA binding"/>
    <property type="evidence" value="ECO:0007669"/>
    <property type="project" value="UniProtKB-KW"/>
</dbReference>
<proteinExistence type="predicted"/>
<dbReference type="SUPFAM" id="SSF46785">
    <property type="entry name" value="Winged helix' DNA-binding domain"/>
    <property type="match status" value="1"/>
</dbReference>
<feature type="domain" description="HTH marR-type" evidence="4">
    <location>
        <begin position="4"/>
        <end position="136"/>
    </location>
</feature>
<dbReference type="InterPro" id="IPR023187">
    <property type="entry name" value="Tscrpt_reg_MarR-type_CS"/>
</dbReference>
<evidence type="ECO:0000259" key="4">
    <source>
        <dbReference type="PROSITE" id="PS50995"/>
    </source>
</evidence>
<dbReference type="PROSITE" id="PS01117">
    <property type="entry name" value="HTH_MARR_1"/>
    <property type="match status" value="1"/>
</dbReference>
<dbReference type="PRINTS" id="PR00598">
    <property type="entry name" value="HTHMARR"/>
</dbReference>
<dbReference type="GO" id="GO:0006950">
    <property type="term" value="P:response to stress"/>
    <property type="evidence" value="ECO:0007669"/>
    <property type="project" value="TreeGrafter"/>
</dbReference>
<sequence length="145" mass="15894">MSPRGPSFHLLLHSADLIEAEVQRKLKPLGLSPRQARVIDGMHRMGPASQARLAREFRVTEASMSTMTARLIKAGYIVRQDDPEDRRGHLLTLTETGRGLLAEIEAAWAEVDRIAEAAIGVEEFEALSKKAKRLRDALGGESPGA</sequence>
<keyword evidence="2" id="KW-0238">DNA-binding</keyword>